<dbReference type="PANTHER" id="PTHR13651:SF0">
    <property type="entry name" value="PROTEIN ABITRAM"/>
    <property type="match status" value="1"/>
</dbReference>
<keyword evidence="1" id="KW-0732">Signal</keyword>
<organism evidence="2 3">
    <name type="scientific">Trichinella nativa</name>
    <dbReference type="NCBI Taxonomy" id="6335"/>
    <lineage>
        <taxon>Eukaryota</taxon>
        <taxon>Metazoa</taxon>
        <taxon>Ecdysozoa</taxon>
        <taxon>Nematoda</taxon>
        <taxon>Enoplea</taxon>
        <taxon>Dorylaimia</taxon>
        <taxon>Trichinellida</taxon>
        <taxon>Trichinellidae</taxon>
        <taxon>Trichinella</taxon>
    </lineage>
</organism>
<protein>
    <recommendedName>
        <fullName evidence="4">Protein Abitram</fullName>
    </recommendedName>
</protein>
<gene>
    <name evidence="2" type="ORF">D917_04987</name>
</gene>
<feature type="signal peptide" evidence="1">
    <location>
        <begin position="1"/>
        <end position="29"/>
    </location>
</feature>
<dbReference type="Proteomes" id="UP000243006">
    <property type="component" value="Unassembled WGS sequence"/>
</dbReference>
<dbReference type="InterPro" id="IPR039169">
    <property type="entry name" value="Abitram"/>
</dbReference>
<comment type="caution">
    <text evidence="2">The sequence shown here is derived from an EMBL/GenBank/DDBJ whole genome shotgun (WGS) entry which is preliminary data.</text>
</comment>
<sequence length="244" mass="28156">MDMFSIFRSPLQISLRLLFSAVFSFHAHQATVAPQRCVLTCHQLHLGDATIHTQDHCLHEMSIDNILFYNYRGQLCNAVTRSIRKCYVCDVMGKEDEDFCILQHPNGICIVCLAPTHPLLRYKAEICSIELRADKQAAQEKPLTKREKQIRVDPKTILCRINLSNDKQFVIRACVFGKLINTNSLLLEHKQLLLDEPEWRGHIAVIYRYNKSNNDMQYLTFDDYKAKKSSKMLSSDNFAATFAK</sequence>
<evidence type="ECO:0000256" key="1">
    <source>
        <dbReference type="SAM" id="SignalP"/>
    </source>
</evidence>
<evidence type="ECO:0000313" key="2">
    <source>
        <dbReference type="EMBL" id="OUC49876.1"/>
    </source>
</evidence>
<feature type="chain" id="PRO_5010996559" description="Protein Abitram" evidence="1">
    <location>
        <begin position="30"/>
        <end position="244"/>
    </location>
</feature>
<dbReference type="GO" id="GO:0005634">
    <property type="term" value="C:nucleus"/>
    <property type="evidence" value="ECO:0007669"/>
    <property type="project" value="TreeGrafter"/>
</dbReference>
<evidence type="ECO:0008006" key="4">
    <source>
        <dbReference type="Google" id="ProtNLM"/>
    </source>
</evidence>
<reference evidence="2 3" key="1">
    <citation type="submission" date="2015-04" db="EMBL/GenBank/DDBJ databases">
        <title>Draft genome of the roundworm Trichinella nativa.</title>
        <authorList>
            <person name="Mitreva M."/>
        </authorList>
    </citation>
    <scope>NUCLEOTIDE SEQUENCE [LARGE SCALE GENOMIC DNA]</scope>
    <source>
        <strain evidence="2 3">ISS45</strain>
    </source>
</reference>
<evidence type="ECO:0000313" key="3">
    <source>
        <dbReference type="Proteomes" id="UP000243006"/>
    </source>
</evidence>
<dbReference type="EMBL" id="LVZM01000237">
    <property type="protein sequence ID" value="OUC49876.1"/>
    <property type="molecule type" value="Genomic_DNA"/>
</dbReference>
<proteinExistence type="predicted"/>
<dbReference type="AlphaFoldDB" id="A0A1Y3F180"/>
<accession>A0A1Y3F180</accession>
<name>A0A1Y3F180_9BILA</name>
<dbReference type="PANTHER" id="PTHR13651">
    <property type="entry name" value="PROTEIN ABITRAM"/>
    <property type="match status" value="1"/>
</dbReference>